<dbReference type="SUPFAM" id="SSF54001">
    <property type="entry name" value="Cysteine proteinases"/>
    <property type="match status" value="1"/>
</dbReference>
<keyword evidence="3" id="KW-0378">Hydrolase</keyword>
<dbReference type="Proteomes" id="UP000193862">
    <property type="component" value="Unassembled WGS sequence"/>
</dbReference>
<organism evidence="6 7">
    <name type="scientific">Aquimixticola soesokkakensis</name>
    <dbReference type="NCBI Taxonomy" id="1519096"/>
    <lineage>
        <taxon>Bacteria</taxon>
        <taxon>Pseudomonadati</taxon>
        <taxon>Pseudomonadota</taxon>
        <taxon>Alphaproteobacteria</taxon>
        <taxon>Rhodobacterales</taxon>
        <taxon>Paracoccaceae</taxon>
        <taxon>Aquimixticola</taxon>
    </lineage>
</organism>
<name>A0A1Y5SER2_9RHOB</name>
<dbReference type="GO" id="GO:0008234">
    <property type="term" value="F:cysteine-type peptidase activity"/>
    <property type="evidence" value="ECO:0007669"/>
    <property type="project" value="UniProtKB-KW"/>
</dbReference>
<accession>A0A1Y5SER2</accession>
<keyword evidence="7" id="KW-1185">Reference proteome</keyword>
<proteinExistence type="inferred from homology"/>
<comment type="similarity">
    <text evidence="1">Belongs to the peptidase C40 family.</text>
</comment>
<keyword evidence="2" id="KW-0645">Protease</keyword>
<feature type="domain" description="NlpC/P60" evidence="5">
    <location>
        <begin position="1"/>
        <end position="131"/>
    </location>
</feature>
<keyword evidence="4" id="KW-0788">Thiol protease</keyword>
<evidence type="ECO:0000256" key="4">
    <source>
        <dbReference type="ARBA" id="ARBA00022807"/>
    </source>
</evidence>
<dbReference type="Pfam" id="PF00877">
    <property type="entry name" value="NLPC_P60"/>
    <property type="match status" value="1"/>
</dbReference>
<gene>
    <name evidence="6" type="ORF">AQS8620_01414</name>
</gene>
<evidence type="ECO:0000256" key="1">
    <source>
        <dbReference type="ARBA" id="ARBA00007074"/>
    </source>
</evidence>
<dbReference type="Gene3D" id="3.90.1720.10">
    <property type="entry name" value="endopeptidase domain like (from Nostoc punctiforme)"/>
    <property type="match status" value="1"/>
</dbReference>
<evidence type="ECO:0000313" key="7">
    <source>
        <dbReference type="Proteomes" id="UP000193862"/>
    </source>
</evidence>
<evidence type="ECO:0000313" key="6">
    <source>
        <dbReference type="EMBL" id="SLN37915.1"/>
    </source>
</evidence>
<dbReference type="InterPro" id="IPR000064">
    <property type="entry name" value="NLP_P60_dom"/>
</dbReference>
<evidence type="ECO:0000256" key="2">
    <source>
        <dbReference type="ARBA" id="ARBA00022670"/>
    </source>
</evidence>
<dbReference type="PROSITE" id="PS51935">
    <property type="entry name" value="NLPC_P60"/>
    <property type="match status" value="1"/>
</dbReference>
<dbReference type="EMBL" id="FWFS01000004">
    <property type="protein sequence ID" value="SLN37915.1"/>
    <property type="molecule type" value="Genomic_DNA"/>
</dbReference>
<dbReference type="AlphaFoldDB" id="A0A1Y5SER2"/>
<dbReference type="InterPro" id="IPR038765">
    <property type="entry name" value="Papain-like_cys_pep_sf"/>
</dbReference>
<evidence type="ECO:0000259" key="5">
    <source>
        <dbReference type="PROSITE" id="PS51935"/>
    </source>
</evidence>
<reference evidence="6 7" key="1">
    <citation type="submission" date="2017-03" db="EMBL/GenBank/DDBJ databases">
        <authorList>
            <person name="Afonso C.L."/>
            <person name="Miller P.J."/>
            <person name="Scott M.A."/>
            <person name="Spackman E."/>
            <person name="Goraichik I."/>
            <person name="Dimitrov K.M."/>
            <person name="Suarez D.L."/>
            <person name="Swayne D.E."/>
        </authorList>
    </citation>
    <scope>NUCLEOTIDE SEQUENCE [LARGE SCALE GENOMIC DNA]</scope>
    <source>
        <strain evidence="6 7">CECT 8620</strain>
    </source>
</reference>
<dbReference type="RefSeq" id="WP_085836189.1">
    <property type="nucleotide sequence ID" value="NZ_FWFS01000004.1"/>
</dbReference>
<dbReference type="GO" id="GO:0006508">
    <property type="term" value="P:proteolysis"/>
    <property type="evidence" value="ECO:0007669"/>
    <property type="project" value="UniProtKB-KW"/>
</dbReference>
<sequence length="151" mass="16843">MSWSNKFIGIPQADLGRTREGADCWGLACVIYQEELGISLPEYLGYSSPDEQGECAAMIAGATSSPLWVPVTGPAVAFDIAVFRQGRFSSHVGIVVRHGLMIHIAAEDQAKLEEYHSGKWQHRFDGHYRHRSRVFETDVQRPVQIICEAAR</sequence>
<protein>
    <submittedName>
        <fullName evidence="6">NlpC/P60 family protein</fullName>
    </submittedName>
</protein>
<evidence type="ECO:0000256" key="3">
    <source>
        <dbReference type="ARBA" id="ARBA00022801"/>
    </source>
</evidence>
<dbReference type="OrthoDB" id="6058745at2"/>